<evidence type="ECO:0000313" key="3">
    <source>
        <dbReference type="Proteomes" id="UP001209878"/>
    </source>
</evidence>
<dbReference type="Proteomes" id="UP001209878">
    <property type="component" value="Unassembled WGS sequence"/>
</dbReference>
<feature type="compositionally biased region" description="Basic and acidic residues" evidence="1">
    <location>
        <begin position="183"/>
        <end position="194"/>
    </location>
</feature>
<feature type="region of interest" description="Disordered" evidence="1">
    <location>
        <begin position="90"/>
        <end position="118"/>
    </location>
</feature>
<name>A0AAD9JDJ9_RIDPI</name>
<keyword evidence="3" id="KW-1185">Reference proteome</keyword>
<feature type="compositionally biased region" description="Polar residues" evidence="1">
    <location>
        <begin position="167"/>
        <end position="182"/>
    </location>
</feature>
<comment type="caution">
    <text evidence="2">The sequence shown here is derived from an EMBL/GenBank/DDBJ whole genome shotgun (WGS) entry which is preliminary data.</text>
</comment>
<reference evidence="2" key="1">
    <citation type="journal article" date="2023" name="Mol. Biol. Evol.">
        <title>Third-Generation Sequencing Reveals the Adaptive Role of the Epigenome in Three Deep-Sea Polychaetes.</title>
        <authorList>
            <person name="Perez M."/>
            <person name="Aroh O."/>
            <person name="Sun Y."/>
            <person name="Lan Y."/>
            <person name="Juniper S.K."/>
            <person name="Young C.R."/>
            <person name="Angers B."/>
            <person name="Qian P.Y."/>
        </authorList>
    </citation>
    <scope>NUCLEOTIDE SEQUENCE</scope>
    <source>
        <strain evidence="2">R07B-5</strain>
    </source>
</reference>
<feature type="compositionally biased region" description="Polar residues" evidence="1">
    <location>
        <begin position="90"/>
        <end position="114"/>
    </location>
</feature>
<evidence type="ECO:0000313" key="2">
    <source>
        <dbReference type="EMBL" id="KAK2150365.1"/>
    </source>
</evidence>
<proteinExistence type="predicted"/>
<dbReference type="AlphaFoldDB" id="A0AAD9JDJ9"/>
<feature type="compositionally biased region" description="Low complexity" evidence="1">
    <location>
        <begin position="156"/>
        <end position="166"/>
    </location>
</feature>
<accession>A0AAD9JDJ9</accession>
<sequence>MSVDISKFTELVESERDVTIAVTTELCVRVFANLKKTTHQQSIVCVGGVLYGKMQKSGAYNSFSGGPPHGAPSWTTESGGGMGHVGLSTSQPQGMSGTNLGSGGANTTSVSTTPGGRLQESEVEAFNAFSLDRIGIDARKRELLEARFFESRGFQHDTQPTTQQTDSNLSAGSHHSSGSNTDHQGHQQHSDQTPEKVWTPSGGERKRKRRVASDSNDNSSGKLCAIEIFSFQ</sequence>
<protein>
    <submittedName>
        <fullName evidence="2">Uncharacterized protein</fullName>
    </submittedName>
</protein>
<dbReference type="EMBL" id="JAODUO010002777">
    <property type="protein sequence ID" value="KAK2150365.1"/>
    <property type="molecule type" value="Genomic_DNA"/>
</dbReference>
<gene>
    <name evidence="2" type="ORF">NP493_2791g00009</name>
</gene>
<organism evidence="2 3">
    <name type="scientific">Ridgeia piscesae</name>
    <name type="common">Tubeworm</name>
    <dbReference type="NCBI Taxonomy" id="27915"/>
    <lineage>
        <taxon>Eukaryota</taxon>
        <taxon>Metazoa</taxon>
        <taxon>Spiralia</taxon>
        <taxon>Lophotrochozoa</taxon>
        <taxon>Annelida</taxon>
        <taxon>Polychaeta</taxon>
        <taxon>Sedentaria</taxon>
        <taxon>Canalipalpata</taxon>
        <taxon>Sabellida</taxon>
        <taxon>Siboglinidae</taxon>
        <taxon>Ridgeia</taxon>
    </lineage>
</organism>
<evidence type="ECO:0000256" key="1">
    <source>
        <dbReference type="SAM" id="MobiDB-lite"/>
    </source>
</evidence>
<feature type="region of interest" description="Disordered" evidence="1">
    <location>
        <begin position="154"/>
        <end position="220"/>
    </location>
</feature>